<protein>
    <submittedName>
        <fullName evidence="2">Uncharacterized protein</fullName>
    </submittedName>
</protein>
<name>A0A9X0ADU5_9HELO</name>
<sequence>MVYPLLYFLSGFNLCEATNLIVVTPHTSRNPLPSYNHVLTVNHTNLTSSSYPTIYVASSTGLSLATATHGLERESREQLDTSNESAYLALPDNNSSSSSSDVSDYSALLLNPLVPSDGVGVSSHASSATVSQGSQTWNVDALGSESSEEPNCPDPLYCYECSDVTYFDPARTRYNGKSSAPIELGICHGLKNGSLQGQQCQCLKMDVPRPVCVLRRPCSVRRAITSGTRRL</sequence>
<proteinExistence type="predicted"/>
<keyword evidence="3" id="KW-1185">Reference proteome</keyword>
<dbReference type="AlphaFoldDB" id="A0A9X0ADU5"/>
<keyword evidence="1" id="KW-0732">Signal</keyword>
<dbReference type="OrthoDB" id="10476701at2759"/>
<organism evidence="2 3">
    <name type="scientific">Sclerotinia nivalis</name>
    <dbReference type="NCBI Taxonomy" id="352851"/>
    <lineage>
        <taxon>Eukaryota</taxon>
        <taxon>Fungi</taxon>
        <taxon>Dikarya</taxon>
        <taxon>Ascomycota</taxon>
        <taxon>Pezizomycotina</taxon>
        <taxon>Leotiomycetes</taxon>
        <taxon>Helotiales</taxon>
        <taxon>Sclerotiniaceae</taxon>
        <taxon>Sclerotinia</taxon>
    </lineage>
</organism>
<feature type="signal peptide" evidence="1">
    <location>
        <begin position="1"/>
        <end position="17"/>
    </location>
</feature>
<dbReference type="EMBL" id="JAPEIS010000013">
    <property type="protein sequence ID" value="KAJ8060534.1"/>
    <property type="molecule type" value="Genomic_DNA"/>
</dbReference>
<accession>A0A9X0ADU5</accession>
<feature type="chain" id="PRO_5040764096" evidence="1">
    <location>
        <begin position="18"/>
        <end position="231"/>
    </location>
</feature>
<evidence type="ECO:0000313" key="2">
    <source>
        <dbReference type="EMBL" id="KAJ8060534.1"/>
    </source>
</evidence>
<evidence type="ECO:0000256" key="1">
    <source>
        <dbReference type="SAM" id="SignalP"/>
    </source>
</evidence>
<comment type="caution">
    <text evidence="2">The sequence shown here is derived from an EMBL/GenBank/DDBJ whole genome shotgun (WGS) entry which is preliminary data.</text>
</comment>
<dbReference type="Proteomes" id="UP001152300">
    <property type="component" value="Unassembled WGS sequence"/>
</dbReference>
<evidence type="ECO:0000313" key="3">
    <source>
        <dbReference type="Proteomes" id="UP001152300"/>
    </source>
</evidence>
<reference evidence="2" key="1">
    <citation type="submission" date="2022-11" db="EMBL/GenBank/DDBJ databases">
        <title>Genome Resource of Sclerotinia nivalis Strain SnTB1, a Plant Pathogen Isolated from American Ginseng.</title>
        <authorList>
            <person name="Fan S."/>
        </authorList>
    </citation>
    <scope>NUCLEOTIDE SEQUENCE</scope>
    <source>
        <strain evidence="2">SnTB1</strain>
    </source>
</reference>
<gene>
    <name evidence="2" type="ORF">OCU04_010851</name>
</gene>